<keyword evidence="1" id="KW-0812">Transmembrane</keyword>
<name>A0A7S3YUR9_9EUKA</name>
<sequence length="297" mass="34268">MPRLEMLELTIVPLAWHCGFWAILCFVVSTITGNVSQVDKLWSITPALYAWQIAVFSEFHTRAVLMASLATIWAVRLTYNFARRGGYTWPPWEGEEDYRWPILRKNPYLSHPVAWMAFNLGFISFYQHALLLVIVLPEIMATSSEGGLNLMDWVLALLFLLLVMVEYQADQQQYEYQTEKYRLKGAKQPLYGEYEVGFLRTGLWSMSRHPNYFAEQSIWIVFYLFSVSGGAGLINWTIIGAILYVLLFQGSVAFSEGITAGKYPRYAEYQATVPLFIPNPTMFKPFWNDGATMKKRR</sequence>
<feature type="transmembrane region" description="Helical" evidence="1">
    <location>
        <begin position="49"/>
        <end position="75"/>
    </location>
</feature>
<dbReference type="GO" id="GO:0016020">
    <property type="term" value="C:membrane"/>
    <property type="evidence" value="ECO:0007669"/>
    <property type="project" value="TreeGrafter"/>
</dbReference>
<dbReference type="Gene3D" id="1.20.120.1630">
    <property type="match status" value="1"/>
</dbReference>
<keyword evidence="1" id="KW-0472">Membrane</keyword>
<gene>
    <name evidence="2" type="ORF">LGLO00237_LOCUS14248</name>
</gene>
<feature type="transmembrane region" description="Helical" evidence="1">
    <location>
        <begin position="148"/>
        <end position="167"/>
    </location>
</feature>
<dbReference type="PANTHER" id="PTHR32251:SF23">
    <property type="entry name" value="3-OXO-5-ALPHA-STEROID 4-DEHYDROGENASE (DUF1295)"/>
    <property type="match status" value="1"/>
</dbReference>
<dbReference type="AlphaFoldDB" id="A0A7S3YUR9"/>
<dbReference type="Pfam" id="PF06966">
    <property type="entry name" value="DUF1295"/>
    <property type="match status" value="1"/>
</dbReference>
<dbReference type="EMBL" id="HBIV01019680">
    <property type="protein sequence ID" value="CAE0662647.1"/>
    <property type="molecule type" value="Transcribed_RNA"/>
</dbReference>
<keyword evidence="1" id="KW-1133">Transmembrane helix</keyword>
<accession>A0A7S3YUR9</accession>
<organism evidence="2">
    <name type="scientific">Lotharella globosa</name>
    <dbReference type="NCBI Taxonomy" id="91324"/>
    <lineage>
        <taxon>Eukaryota</taxon>
        <taxon>Sar</taxon>
        <taxon>Rhizaria</taxon>
        <taxon>Cercozoa</taxon>
        <taxon>Chlorarachniophyceae</taxon>
        <taxon>Lotharella</taxon>
    </lineage>
</organism>
<proteinExistence type="predicted"/>
<dbReference type="PANTHER" id="PTHR32251">
    <property type="entry name" value="3-OXO-5-ALPHA-STEROID 4-DEHYDROGENASE"/>
    <property type="match status" value="1"/>
</dbReference>
<reference evidence="2" key="1">
    <citation type="submission" date="2021-01" db="EMBL/GenBank/DDBJ databases">
        <authorList>
            <person name="Corre E."/>
            <person name="Pelletier E."/>
            <person name="Niang G."/>
            <person name="Scheremetjew M."/>
            <person name="Finn R."/>
            <person name="Kale V."/>
            <person name="Holt S."/>
            <person name="Cochrane G."/>
            <person name="Meng A."/>
            <person name="Brown T."/>
            <person name="Cohen L."/>
        </authorList>
    </citation>
    <scope>NUCLEOTIDE SEQUENCE</scope>
    <source>
        <strain evidence="2">CCCM811</strain>
    </source>
</reference>
<protein>
    <recommendedName>
        <fullName evidence="3">Steroid 5-alpha reductase C-terminal domain-containing protein</fullName>
    </recommendedName>
</protein>
<dbReference type="InterPro" id="IPR010721">
    <property type="entry name" value="UstE-like"/>
</dbReference>
<feature type="transmembrane region" description="Helical" evidence="1">
    <location>
        <begin position="7"/>
        <end position="29"/>
    </location>
</feature>
<dbReference type="PROSITE" id="PS50244">
    <property type="entry name" value="S5A_REDUCTASE"/>
    <property type="match status" value="1"/>
</dbReference>
<feature type="transmembrane region" description="Helical" evidence="1">
    <location>
        <begin position="218"/>
        <end position="247"/>
    </location>
</feature>
<evidence type="ECO:0000313" key="2">
    <source>
        <dbReference type="EMBL" id="CAE0662647.1"/>
    </source>
</evidence>
<evidence type="ECO:0008006" key="3">
    <source>
        <dbReference type="Google" id="ProtNLM"/>
    </source>
</evidence>
<feature type="transmembrane region" description="Helical" evidence="1">
    <location>
        <begin position="113"/>
        <end position="136"/>
    </location>
</feature>
<evidence type="ECO:0000256" key="1">
    <source>
        <dbReference type="SAM" id="Phobius"/>
    </source>
</evidence>